<keyword evidence="2" id="KW-1185">Reference proteome</keyword>
<dbReference type="WBParaSite" id="GPLIN_001317600">
    <property type="protein sequence ID" value="GPLIN_001317600"/>
    <property type="gene ID" value="GPLIN_001317600"/>
</dbReference>
<evidence type="ECO:0000313" key="3">
    <source>
        <dbReference type="WBParaSite" id="GPLIN_001317600"/>
    </source>
</evidence>
<proteinExistence type="predicted"/>
<accession>A0A183CJX0</accession>
<reference evidence="3" key="2">
    <citation type="submission" date="2016-06" db="UniProtKB">
        <authorList>
            <consortium name="WormBaseParasite"/>
        </authorList>
    </citation>
    <scope>IDENTIFICATION</scope>
</reference>
<name>A0A183CJX0_GLOPA</name>
<dbReference type="AlphaFoldDB" id="A0A183CJX0"/>
<evidence type="ECO:0000256" key="1">
    <source>
        <dbReference type="SAM" id="MobiDB-lite"/>
    </source>
</evidence>
<protein>
    <submittedName>
        <fullName evidence="3">Uncharacterized protein</fullName>
    </submittedName>
</protein>
<feature type="region of interest" description="Disordered" evidence="1">
    <location>
        <begin position="1"/>
        <end position="31"/>
    </location>
</feature>
<dbReference type="Proteomes" id="UP000050741">
    <property type="component" value="Unassembled WGS sequence"/>
</dbReference>
<evidence type="ECO:0000313" key="2">
    <source>
        <dbReference type="Proteomes" id="UP000050741"/>
    </source>
</evidence>
<reference evidence="2" key="1">
    <citation type="submission" date="2014-05" db="EMBL/GenBank/DDBJ databases">
        <title>The genome and life-stage specific transcriptomes of Globodera pallida elucidate key aspects of plant parasitism by a cyst nematode.</title>
        <authorList>
            <person name="Cotton J.A."/>
            <person name="Lilley C.J."/>
            <person name="Jones L.M."/>
            <person name="Kikuchi T."/>
            <person name="Reid A.J."/>
            <person name="Thorpe P."/>
            <person name="Tsai I.J."/>
            <person name="Beasley H."/>
            <person name="Blok V."/>
            <person name="Cock P.J.A."/>
            <person name="Van den Akker S.E."/>
            <person name="Holroyd N."/>
            <person name="Hunt M."/>
            <person name="Mantelin S."/>
            <person name="Naghra H."/>
            <person name="Pain A."/>
            <person name="Palomares-Rius J.E."/>
            <person name="Zarowiecki M."/>
            <person name="Berriman M."/>
            <person name="Jones J.T."/>
            <person name="Urwin P.E."/>
        </authorList>
    </citation>
    <scope>NUCLEOTIDE SEQUENCE [LARGE SCALE GENOMIC DNA]</scope>
    <source>
        <strain evidence="2">Lindley</strain>
    </source>
</reference>
<organism evidence="2 3">
    <name type="scientific">Globodera pallida</name>
    <name type="common">Potato cyst nematode worm</name>
    <name type="synonym">Heterodera pallida</name>
    <dbReference type="NCBI Taxonomy" id="36090"/>
    <lineage>
        <taxon>Eukaryota</taxon>
        <taxon>Metazoa</taxon>
        <taxon>Ecdysozoa</taxon>
        <taxon>Nematoda</taxon>
        <taxon>Chromadorea</taxon>
        <taxon>Rhabditida</taxon>
        <taxon>Tylenchina</taxon>
        <taxon>Tylenchomorpha</taxon>
        <taxon>Tylenchoidea</taxon>
        <taxon>Heteroderidae</taxon>
        <taxon>Heteroderinae</taxon>
        <taxon>Globodera</taxon>
    </lineage>
</organism>
<sequence>MDARTAGGSNGSTPPSQRSAKNRATGVNGSVASARARITLEPENVFIAFSFYVKCNDSTRRGLSVRLFD</sequence>